<proteinExistence type="predicted"/>
<reference evidence="2 3" key="1">
    <citation type="submission" date="2019-06" db="EMBL/GenBank/DDBJ databases">
        <title>Sequencing the genomes of 1000 actinobacteria strains.</title>
        <authorList>
            <person name="Klenk H.-P."/>
        </authorList>
    </citation>
    <scope>NUCLEOTIDE SEQUENCE [LARGE SCALE GENOMIC DNA]</scope>
    <source>
        <strain evidence="2 3">DSM 25218</strain>
    </source>
</reference>
<evidence type="ECO:0000259" key="1">
    <source>
        <dbReference type="Pfam" id="PF04069"/>
    </source>
</evidence>
<gene>
    <name evidence="2" type="ORF">FB381_2964</name>
</gene>
<name>A0A543A8Y1_9ACTN</name>
<dbReference type="Pfam" id="PF04069">
    <property type="entry name" value="OpuAC"/>
    <property type="match status" value="1"/>
</dbReference>
<sequence length="328" mass="35454">MRLKRIGLAATAAVVAIALSGCGIGLGTAGGFSKSGELTGPVEGIDLGGESLSVGSKNFTESILLGKMTVIMLKSAGADVKDLTNIPGSAAAREAQLAGQIDLTWEYTGTAWLTYLENAKPIPDERKQYIATRDADLRENDLVWLPPAPMNDTYTMAITAESEKKYGITKLSEMSKVPAKERTFCIESEFTNRPDGLKGMLDAYGLRLGSPQGVPRKNLRTLQTGAIYDATAKGQCTFGEVFTTDGRIKALDLTPLADDRSFFPKYNASLVVPEKVLEESPDIEKLFGPVSEKLTNDVIAELNAEVDVDGRDPAEVAWDWLREEKLVD</sequence>
<dbReference type="SUPFAM" id="SSF53850">
    <property type="entry name" value="Periplasmic binding protein-like II"/>
    <property type="match status" value="1"/>
</dbReference>
<evidence type="ECO:0000313" key="2">
    <source>
        <dbReference type="EMBL" id="TQL69063.1"/>
    </source>
</evidence>
<dbReference type="OrthoDB" id="9781705at2"/>
<dbReference type="InterPro" id="IPR007210">
    <property type="entry name" value="ABC_Gly_betaine_transp_sub-bd"/>
</dbReference>
<comment type="caution">
    <text evidence="2">The sequence shown here is derived from an EMBL/GenBank/DDBJ whole genome shotgun (WGS) entry which is preliminary data.</text>
</comment>
<dbReference type="RefSeq" id="WP_141780982.1">
    <property type="nucleotide sequence ID" value="NZ_VFOV01000001.1"/>
</dbReference>
<dbReference type="AlphaFoldDB" id="A0A543A8Y1"/>
<organism evidence="2 3">
    <name type="scientific">Nocardioides albertanoniae</name>
    <dbReference type="NCBI Taxonomy" id="1175486"/>
    <lineage>
        <taxon>Bacteria</taxon>
        <taxon>Bacillati</taxon>
        <taxon>Actinomycetota</taxon>
        <taxon>Actinomycetes</taxon>
        <taxon>Propionibacteriales</taxon>
        <taxon>Nocardioidaceae</taxon>
        <taxon>Nocardioides</taxon>
    </lineage>
</organism>
<protein>
    <submittedName>
        <fullName evidence="2">Osmoprotectant transport system substrate-binding protein</fullName>
    </submittedName>
</protein>
<dbReference type="GO" id="GO:0043190">
    <property type="term" value="C:ATP-binding cassette (ABC) transporter complex"/>
    <property type="evidence" value="ECO:0007669"/>
    <property type="project" value="InterPro"/>
</dbReference>
<dbReference type="EMBL" id="VFOV01000001">
    <property type="protein sequence ID" value="TQL69063.1"/>
    <property type="molecule type" value="Genomic_DNA"/>
</dbReference>
<feature type="domain" description="ABC-type glycine betaine transport system substrate-binding" evidence="1">
    <location>
        <begin position="51"/>
        <end position="323"/>
    </location>
</feature>
<dbReference type="CDD" id="cd13611">
    <property type="entry name" value="PBP2_YehZ"/>
    <property type="match status" value="1"/>
</dbReference>
<dbReference type="Proteomes" id="UP000320209">
    <property type="component" value="Unassembled WGS sequence"/>
</dbReference>
<dbReference type="Gene3D" id="3.40.190.10">
    <property type="entry name" value="Periplasmic binding protein-like II"/>
    <property type="match status" value="1"/>
</dbReference>
<keyword evidence="3" id="KW-1185">Reference proteome</keyword>
<dbReference type="Gene3D" id="3.40.190.120">
    <property type="entry name" value="Osmoprotection protein (prox), domain 2"/>
    <property type="match status" value="1"/>
</dbReference>
<dbReference type="GO" id="GO:0022857">
    <property type="term" value="F:transmembrane transporter activity"/>
    <property type="evidence" value="ECO:0007669"/>
    <property type="project" value="InterPro"/>
</dbReference>
<accession>A0A543A8Y1</accession>
<evidence type="ECO:0000313" key="3">
    <source>
        <dbReference type="Proteomes" id="UP000320209"/>
    </source>
</evidence>
<dbReference type="PROSITE" id="PS51257">
    <property type="entry name" value="PROKAR_LIPOPROTEIN"/>
    <property type="match status" value="1"/>
</dbReference>